<dbReference type="InterPro" id="IPR005946">
    <property type="entry name" value="Rib-P_diPkinase"/>
</dbReference>
<sequence>MRQVQIFSGTSHPRLVEGICDRLGQKPGSAQLGKFSNGETSVQIQTSIRDQDVFIVQSGCSNINDAVIELLIMISACKGGSARSITAVMPYFPYARQSKKKSHRGAITAKLVADLLGVAGVNHVITIDLHASQMQGFFKCPVDNLIAEPLLARWIKVNIPDWRKAVVVSKNPGGTKRVTSLADALKLSFGIITAEQAKPHRQGTFGIGDSMVLDGLRVDKMSEPPGLNLSDQRSQASPHTTPPLEPIPESVVETSALANKRALRPHTITHAQRRVNGSSLEKSLTNTTIKQESTDHAPPSPHRQDGQENDSPASTSVDGDDEAEDADKEPEYTDERARHVVHGRLVHGHVVDDIIPSPSMSAVSGSVISSRYRAGTGTTTGGPPSDDESAAGGEHMAQSFISTASSAHANRGDPLGGSYDAQDSSEDEDDNLNNPELETHVTLVGNVKDRPVFIVDDIIDKAASWIAAAETVVKRGGATKVYCMATHGVFGAECLEQFQQCACIERVIITNSFPINEMMTQSNKLIILPVDNLLAEAIRRNHHGESISQLFMHYD</sequence>
<feature type="compositionally biased region" description="Polar residues" evidence="17">
    <location>
        <begin position="229"/>
        <end position="239"/>
    </location>
</feature>
<organism evidence="19 20">
    <name type="scientific">Pseudovirgaria hyperparasitica</name>
    <dbReference type="NCBI Taxonomy" id="470096"/>
    <lineage>
        <taxon>Eukaryota</taxon>
        <taxon>Fungi</taxon>
        <taxon>Dikarya</taxon>
        <taxon>Ascomycota</taxon>
        <taxon>Pezizomycotina</taxon>
        <taxon>Dothideomycetes</taxon>
        <taxon>Dothideomycetes incertae sedis</taxon>
        <taxon>Acrospermales</taxon>
        <taxon>Acrospermaceae</taxon>
        <taxon>Pseudovirgaria</taxon>
    </lineage>
</organism>
<evidence type="ECO:0000256" key="10">
    <source>
        <dbReference type="ARBA" id="ARBA00022741"/>
    </source>
</evidence>
<dbReference type="Proteomes" id="UP000799437">
    <property type="component" value="Unassembled WGS sequence"/>
</dbReference>
<dbReference type="GO" id="GO:0004749">
    <property type="term" value="F:ribose phosphate diphosphokinase activity"/>
    <property type="evidence" value="ECO:0007669"/>
    <property type="project" value="UniProtKB-EC"/>
</dbReference>
<evidence type="ECO:0000256" key="13">
    <source>
        <dbReference type="ARBA" id="ARBA00022842"/>
    </source>
</evidence>
<dbReference type="Pfam" id="PF13793">
    <property type="entry name" value="Pribosyltran_N"/>
    <property type="match status" value="1"/>
</dbReference>
<dbReference type="NCBIfam" id="TIGR01251">
    <property type="entry name" value="ribP_PPkin"/>
    <property type="match status" value="1"/>
</dbReference>
<keyword evidence="5" id="KW-0963">Cytoplasm</keyword>
<keyword evidence="8" id="KW-0479">Metal-binding</keyword>
<dbReference type="FunFam" id="3.40.50.2020:FF:000043">
    <property type="entry name" value="Ribose-phosphate pyrophosphokinase 1"/>
    <property type="match status" value="1"/>
</dbReference>
<dbReference type="InterPro" id="IPR000836">
    <property type="entry name" value="PRTase_dom"/>
</dbReference>
<keyword evidence="12" id="KW-0067">ATP-binding</keyword>
<comment type="similarity">
    <text evidence="3">Belongs to the ribose-phosphate pyrophosphokinase family.</text>
</comment>
<feature type="domain" description="Ribose-phosphate pyrophosphokinase N-terminal" evidence="18">
    <location>
        <begin position="5"/>
        <end position="120"/>
    </location>
</feature>
<proteinExistence type="inferred from homology"/>
<evidence type="ECO:0000256" key="11">
    <source>
        <dbReference type="ARBA" id="ARBA00022777"/>
    </source>
</evidence>
<keyword evidence="20" id="KW-1185">Reference proteome</keyword>
<keyword evidence="7" id="KW-0808">Transferase</keyword>
<comment type="pathway">
    <text evidence="2">Metabolic intermediate biosynthesis; 5-phospho-alpha-D-ribose 1-diphosphate biosynthesis; 5-phospho-alpha-D-ribose 1-diphosphate from D-ribose 5-phosphate (route I): step 1/1.</text>
</comment>
<comment type="catalytic activity">
    <reaction evidence="15">
        <text>D-ribose 5-phosphate + ATP = 5-phospho-alpha-D-ribose 1-diphosphate + AMP + H(+)</text>
        <dbReference type="Rhea" id="RHEA:15609"/>
        <dbReference type="ChEBI" id="CHEBI:15378"/>
        <dbReference type="ChEBI" id="CHEBI:30616"/>
        <dbReference type="ChEBI" id="CHEBI:58017"/>
        <dbReference type="ChEBI" id="CHEBI:78346"/>
        <dbReference type="ChEBI" id="CHEBI:456215"/>
        <dbReference type="EC" id="2.7.6.1"/>
    </reaction>
</comment>
<dbReference type="GO" id="GO:0006015">
    <property type="term" value="P:5-phosphoribose 1-diphosphate biosynthetic process"/>
    <property type="evidence" value="ECO:0007669"/>
    <property type="project" value="TreeGrafter"/>
</dbReference>
<feature type="region of interest" description="Disordered" evidence="17">
    <location>
        <begin position="219"/>
        <end position="249"/>
    </location>
</feature>
<evidence type="ECO:0000256" key="1">
    <source>
        <dbReference type="ARBA" id="ARBA00004496"/>
    </source>
</evidence>
<comment type="subcellular location">
    <subcellularLocation>
        <location evidence="1">Cytoplasm</location>
    </subcellularLocation>
</comment>
<keyword evidence="11 19" id="KW-0418">Kinase</keyword>
<keyword evidence="9" id="KW-0545">Nucleotide biosynthesis</keyword>
<feature type="region of interest" description="Disordered" evidence="17">
    <location>
        <begin position="407"/>
        <end position="434"/>
    </location>
</feature>
<evidence type="ECO:0000256" key="15">
    <source>
        <dbReference type="ARBA" id="ARBA00049535"/>
    </source>
</evidence>
<dbReference type="Pfam" id="PF14572">
    <property type="entry name" value="Pribosyl_synth"/>
    <property type="match status" value="1"/>
</dbReference>
<dbReference type="RefSeq" id="XP_033603029.1">
    <property type="nucleotide sequence ID" value="XM_033746701.1"/>
</dbReference>
<gene>
    <name evidence="19" type="ORF">EJ05DRAFT_498539</name>
</gene>
<dbReference type="EC" id="2.7.6.1" evidence="4"/>
<feature type="region of interest" description="Disordered" evidence="17">
    <location>
        <begin position="373"/>
        <end position="395"/>
    </location>
</feature>
<accession>A0A6A6WCM4</accession>
<dbReference type="InterPro" id="IPR029057">
    <property type="entry name" value="PRTase-like"/>
</dbReference>
<dbReference type="GO" id="GO:0000287">
    <property type="term" value="F:magnesium ion binding"/>
    <property type="evidence" value="ECO:0007669"/>
    <property type="project" value="InterPro"/>
</dbReference>
<dbReference type="GO" id="GO:0009156">
    <property type="term" value="P:ribonucleoside monophosphate biosynthetic process"/>
    <property type="evidence" value="ECO:0007669"/>
    <property type="project" value="InterPro"/>
</dbReference>
<feature type="compositionally biased region" description="Acidic residues" evidence="17">
    <location>
        <begin position="318"/>
        <end position="328"/>
    </location>
</feature>
<dbReference type="PANTHER" id="PTHR10210">
    <property type="entry name" value="RIBOSE-PHOSPHATE DIPHOSPHOKINASE FAMILY MEMBER"/>
    <property type="match status" value="1"/>
</dbReference>
<dbReference type="OrthoDB" id="413572at2759"/>
<feature type="region of interest" description="Disordered" evidence="17">
    <location>
        <begin position="261"/>
        <end position="336"/>
    </location>
</feature>
<dbReference type="GO" id="GO:0002189">
    <property type="term" value="C:ribose phosphate diphosphokinase complex"/>
    <property type="evidence" value="ECO:0007669"/>
    <property type="project" value="TreeGrafter"/>
</dbReference>
<dbReference type="SUPFAM" id="SSF53271">
    <property type="entry name" value="PRTase-like"/>
    <property type="match status" value="2"/>
</dbReference>
<dbReference type="CDD" id="cd06223">
    <property type="entry name" value="PRTases_typeI"/>
    <property type="match status" value="2"/>
</dbReference>
<dbReference type="EMBL" id="ML996568">
    <property type="protein sequence ID" value="KAF2760578.1"/>
    <property type="molecule type" value="Genomic_DNA"/>
</dbReference>
<evidence type="ECO:0000256" key="12">
    <source>
        <dbReference type="ARBA" id="ARBA00022840"/>
    </source>
</evidence>
<dbReference type="GO" id="GO:0005524">
    <property type="term" value="F:ATP binding"/>
    <property type="evidence" value="ECO:0007669"/>
    <property type="project" value="UniProtKB-KW"/>
</dbReference>
<evidence type="ECO:0000256" key="7">
    <source>
        <dbReference type="ARBA" id="ARBA00022679"/>
    </source>
</evidence>
<dbReference type="InterPro" id="IPR029099">
    <property type="entry name" value="Pribosyltran_N"/>
</dbReference>
<evidence type="ECO:0000256" key="16">
    <source>
        <dbReference type="ARBA" id="ARBA00077829"/>
    </source>
</evidence>
<evidence type="ECO:0000256" key="4">
    <source>
        <dbReference type="ARBA" id="ARBA00013247"/>
    </source>
</evidence>
<dbReference type="PROSITE" id="PS00114">
    <property type="entry name" value="PRPP_SYNTHASE"/>
    <property type="match status" value="1"/>
</dbReference>
<reference evidence="19" key="1">
    <citation type="journal article" date="2020" name="Stud. Mycol.">
        <title>101 Dothideomycetes genomes: a test case for predicting lifestyles and emergence of pathogens.</title>
        <authorList>
            <person name="Haridas S."/>
            <person name="Albert R."/>
            <person name="Binder M."/>
            <person name="Bloem J."/>
            <person name="Labutti K."/>
            <person name="Salamov A."/>
            <person name="Andreopoulos B."/>
            <person name="Baker S."/>
            <person name="Barry K."/>
            <person name="Bills G."/>
            <person name="Bluhm B."/>
            <person name="Cannon C."/>
            <person name="Castanera R."/>
            <person name="Culley D."/>
            <person name="Daum C."/>
            <person name="Ezra D."/>
            <person name="Gonzalez J."/>
            <person name="Henrissat B."/>
            <person name="Kuo A."/>
            <person name="Liang C."/>
            <person name="Lipzen A."/>
            <person name="Lutzoni F."/>
            <person name="Magnuson J."/>
            <person name="Mondo S."/>
            <person name="Nolan M."/>
            <person name="Ohm R."/>
            <person name="Pangilinan J."/>
            <person name="Park H.-J."/>
            <person name="Ramirez L."/>
            <person name="Alfaro M."/>
            <person name="Sun H."/>
            <person name="Tritt A."/>
            <person name="Yoshinaga Y."/>
            <person name="Zwiers L.-H."/>
            <person name="Turgeon B."/>
            <person name="Goodwin S."/>
            <person name="Spatafora J."/>
            <person name="Crous P."/>
            <person name="Grigoriev I."/>
        </authorList>
    </citation>
    <scope>NUCLEOTIDE SEQUENCE</scope>
    <source>
        <strain evidence="19">CBS 121739</strain>
    </source>
</reference>
<dbReference type="Gene3D" id="3.40.50.2020">
    <property type="match status" value="4"/>
</dbReference>
<dbReference type="InterPro" id="IPR000842">
    <property type="entry name" value="PRib_PP_synth_CS"/>
</dbReference>
<evidence type="ECO:0000313" key="19">
    <source>
        <dbReference type="EMBL" id="KAF2760578.1"/>
    </source>
</evidence>
<evidence type="ECO:0000256" key="6">
    <source>
        <dbReference type="ARBA" id="ARBA00022553"/>
    </source>
</evidence>
<evidence type="ECO:0000256" key="8">
    <source>
        <dbReference type="ARBA" id="ARBA00022723"/>
    </source>
</evidence>
<keyword evidence="6" id="KW-0597">Phosphoprotein</keyword>
<dbReference type="AlphaFoldDB" id="A0A6A6WCM4"/>
<name>A0A6A6WCM4_9PEZI</name>
<dbReference type="PANTHER" id="PTHR10210:SF57">
    <property type="entry name" value="RIBOSE-PHOSPHATE DIPHOSPHOKINASE"/>
    <property type="match status" value="1"/>
</dbReference>
<evidence type="ECO:0000256" key="14">
    <source>
        <dbReference type="ARBA" id="ARBA00040334"/>
    </source>
</evidence>
<dbReference type="GO" id="GO:0016301">
    <property type="term" value="F:kinase activity"/>
    <property type="evidence" value="ECO:0007669"/>
    <property type="project" value="UniProtKB-KW"/>
</dbReference>
<evidence type="ECO:0000256" key="2">
    <source>
        <dbReference type="ARBA" id="ARBA00004996"/>
    </source>
</evidence>
<evidence type="ECO:0000259" key="18">
    <source>
        <dbReference type="Pfam" id="PF13793"/>
    </source>
</evidence>
<dbReference type="GO" id="GO:0005737">
    <property type="term" value="C:cytoplasm"/>
    <property type="evidence" value="ECO:0007669"/>
    <property type="project" value="UniProtKB-SubCell"/>
</dbReference>
<evidence type="ECO:0000256" key="17">
    <source>
        <dbReference type="SAM" id="MobiDB-lite"/>
    </source>
</evidence>
<keyword evidence="10" id="KW-0547">Nucleotide-binding</keyword>
<dbReference type="FunFam" id="3.40.50.2020:FF:000017">
    <property type="entry name" value="Ribose-phosphate pyrophosphokinase 1"/>
    <property type="match status" value="1"/>
</dbReference>
<keyword evidence="13" id="KW-0460">Magnesium</keyword>
<protein>
    <recommendedName>
        <fullName evidence="14">Ribose-phosphate pyrophosphokinase 1</fullName>
        <ecNumber evidence="4">2.7.6.1</ecNumber>
    </recommendedName>
    <alternativeName>
        <fullName evidence="16">Phosphoribosyl pyrophosphate synthase 1</fullName>
    </alternativeName>
</protein>
<evidence type="ECO:0000256" key="3">
    <source>
        <dbReference type="ARBA" id="ARBA00006478"/>
    </source>
</evidence>
<evidence type="ECO:0000313" key="20">
    <source>
        <dbReference type="Proteomes" id="UP000799437"/>
    </source>
</evidence>
<dbReference type="GO" id="GO:0006164">
    <property type="term" value="P:purine nucleotide biosynthetic process"/>
    <property type="evidence" value="ECO:0007669"/>
    <property type="project" value="TreeGrafter"/>
</dbReference>
<dbReference type="SMART" id="SM01400">
    <property type="entry name" value="Pribosyltran_N"/>
    <property type="match status" value="1"/>
</dbReference>
<evidence type="ECO:0000256" key="5">
    <source>
        <dbReference type="ARBA" id="ARBA00022490"/>
    </source>
</evidence>
<feature type="compositionally biased region" description="Polar residues" evidence="17">
    <location>
        <begin position="275"/>
        <end position="291"/>
    </location>
</feature>
<evidence type="ECO:0000256" key="9">
    <source>
        <dbReference type="ARBA" id="ARBA00022727"/>
    </source>
</evidence>
<dbReference type="GeneID" id="54487755"/>